<keyword evidence="3" id="KW-0804">Transcription</keyword>
<evidence type="ECO:0000313" key="5">
    <source>
        <dbReference type="EMBL" id="SVD29225.1"/>
    </source>
</evidence>
<dbReference type="Pfam" id="PF12833">
    <property type="entry name" value="HTH_18"/>
    <property type="match status" value="1"/>
</dbReference>
<evidence type="ECO:0000256" key="2">
    <source>
        <dbReference type="ARBA" id="ARBA00023125"/>
    </source>
</evidence>
<protein>
    <recommendedName>
        <fullName evidence="4">HTH araC/xylS-type domain-containing protein</fullName>
    </recommendedName>
</protein>
<dbReference type="PROSITE" id="PS01124">
    <property type="entry name" value="HTH_ARAC_FAMILY_2"/>
    <property type="match status" value="1"/>
</dbReference>
<dbReference type="Gene3D" id="1.10.10.60">
    <property type="entry name" value="Homeodomain-like"/>
    <property type="match status" value="1"/>
</dbReference>
<dbReference type="GO" id="GO:0005829">
    <property type="term" value="C:cytosol"/>
    <property type="evidence" value="ECO:0007669"/>
    <property type="project" value="TreeGrafter"/>
</dbReference>
<dbReference type="AlphaFoldDB" id="A0A382U5P6"/>
<dbReference type="GO" id="GO:0000976">
    <property type="term" value="F:transcription cis-regulatory region binding"/>
    <property type="evidence" value="ECO:0007669"/>
    <property type="project" value="TreeGrafter"/>
</dbReference>
<evidence type="ECO:0000259" key="4">
    <source>
        <dbReference type="PROSITE" id="PS01124"/>
    </source>
</evidence>
<dbReference type="GO" id="GO:0003700">
    <property type="term" value="F:DNA-binding transcription factor activity"/>
    <property type="evidence" value="ECO:0007669"/>
    <property type="project" value="InterPro"/>
</dbReference>
<feature type="domain" description="HTH araC/xylS-type" evidence="4">
    <location>
        <begin position="1"/>
        <end position="77"/>
    </location>
</feature>
<dbReference type="InterPro" id="IPR009057">
    <property type="entry name" value="Homeodomain-like_sf"/>
</dbReference>
<dbReference type="InterPro" id="IPR018060">
    <property type="entry name" value="HTH_AraC"/>
</dbReference>
<dbReference type="SMART" id="SM00342">
    <property type="entry name" value="HTH_ARAC"/>
    <property type="match status" value="1"/>
</dbReference>
<proteinExistence type="predicted"/>
<evidence type="ECO:0000256" key="1">
    <source>
        <dbReference type="ARBA" id="ARBA00023015"/>
    </source>
</evidence>
<accession>A0A382U5P6</accession>
<dbReference type="PROSITE" id="PS00041">
    <property type="entry name" value="HTH_ARAC_FAMILY_1"/>
    <property type="match status" value="1"/>
</dbReference>
<dbReference type="InterPro" id="IPR018062">
    <property type="entry name" value="HTH_AraC-typ_CS"/>
</dbReference>
<keyword evidence="2" id="KW-0238">DNA-binding</keyword>
<gene>
    <name evidence="5" type="ORF">METZ01_LOCUS382079</name>
</gene>
<dbReference type="PANTHER" id="PTHR47894:SF1">
    <property type="entry name" value="HTH-TYPE TRANSCRIPTIONAL REGULATOR VQSM"/>
    <property type="match status" value="1"/>
</dbReference>
<keyword evidence="1" id="KW-0805">Transcription regulation</keyword>
<feature type="non-terminal residue" evidence="5">
    <location>
        <position position="1"/>
    </location>
</feature>
<evidence type="ECO:0000256" key="3">
    <source>
        <dbReference type="ARBA" id="ARBA00023163"/>
    </source>
</evidence>
<sequence length="79" mass="9347">QLNFISKRTLARRLQTENTSFRELKDELQVSLAIDYLRDTGLSVEAVAVLLNYHDSSSFRRAFKRWTAMTPQQFRQNMH</sequence>
<dbReference type="SUPFAM" id="SSF46689">
    <property type="entry name" value="Homeodomain-like"/>
    <property type="match status" value="1"/>
</dbReference>
<reference evidence="5" key="1">
    <citation type="submission" date="2018-05" db="EMBL/GenBank/DDBJ databases">
        <authorList>
            <person name="Lanie J.A."/>
            <person name="Ng W.-L."/>
            <person name="Kazmierczak K.M."/>
            <person name="Andrzejewski T.M."/>
            <person name="Davidsen T.M."/>
            <person name="Wayne K.J."/>
            <person name="Tettelin H."/>
            <person name="Glass J.I."/>
            <person name="Rusch D."/>
            <person name="Podicherti R."/>
            <person name="Tsui H.-C.T."/>
            <person name="Winkler M.E."/>
        </authorList>
    </citation>
    <scope>NUCLEOTIDE SEQUENCE</scope>
</reference>
<organism evidence="5">
    <name type="scientific">marine metagenome</name>
    <dbReference type="NCBI Taxonomy" id="408172"/>
    <lineage>
        <taxon>unclassified sequences</taxon>
        <taxon>metagenomes</taxon>
        <taxon>ecological metagenomes</taxon>
    </lineage>
</organism>
<dbReference type="EMBL" id="UINC01141475">
    <property type="protein sequence ID" value="SVD29225.1"/>
    <property type="molecule type" value="Genomic_DNA"/>
</dbReference>
<dbReference type="PANTHER" id="PTHR47894">
    <property type="entry name" value="HTH-TYPE TRANSCRIPTIONAL REGULATOR GADX"/>
    <property type="match status" value="1"/>
</dbReference>
<name>A0A382U5P6_9ZZZZ</name>